<dbReference type="GeneID" id="87816329"/>
<feature type="region of interest" description="Disordered" evidence="1">
    <location>
        <begin position="41"/>
        <end position="114"/>
    </location>
</feature>
<feature type="region of interest" description="Disordered" evidence="1">
    <location>
        <begin position="1"/>
        <end position="21"/>
    </location>
</feature>
<dbReference type="GO" id="GO:0030687">
    <property type="term" value="C:preribosome, large subunit precursor"/>
    <property type="evidence" value="ECO:0007669"/>
    <property type="project" value="TreeGrafter"/>
</dbReference>
<dbReference type="PANTHER" id="PTHR28219:SF1">
    <property type="entry name" value="UPF0642 PROTEIN YBL028C"/>
    <property type="match status" value="1"/>
</dbReference>
<gene>
    <name evidence="3" type="ORF">C8A04DRAFT_25862</name>
</gene>
<dbReference type="InterPro" id="IPR019434">
    <property type="entry name" value="DUF2423"/>
</dbReference>
<dbReference type="Pfam" id="PF10338">
    <property type="entry name" value="YBL028C_N"/>
    <property type="match status" value="1"/>
</dbReference>
<dbReference type="AlphaFoldDB" id="A0AAN6V7W1"/>
<evidence type="ECO:0000256" key="1">
    <source>
        <dbReference type="SAM" id="MobiDB-lite"/>
    </source>
</evidence>
<evidence type="ECO:0000259" key="2">
    <source>
        <dbReference type="Pfam" id="PF10338"/>
    </source>
</evidence>
<proteinExistence type="predicted"/>
<name>A0AAN6V7W1_9PEZI</name>
<feature type="compositionally biased region" description="Basic residues" evidence="1">
    <location>
        <begin position="84"/>
        <end position="99"/>
    </location>
</feature>
<feature type="compositionally biased region" description="Polar residues" evidence="1">
    <location>
        <begin position="1"/>
        <end position="12"/>
    </location>
</feature>
<dbReference type="EMBL" id="MU853562">
    <property type="protein sequence ID" value="KAK4146352.1"/>
    <property type="molecule type" value="Genomic_DNA"/>
</dbReference>
<protein>
    <recommendedName>
        <fullName evidence="2">DUF2423 domain-containing protein</fullName>
    </recommendedName>
</protein>
<dbReference type="PANTHER" id="PTHR28219">
    <property type="entry name" value="UPF0642 PROTEIN YBL028C"/>
    <property type="match status" value="1"/>
</dbReference>
<reference evidence="3" key="2">
    <citation type="submission" date="2023-05" db="EMBL/GenBank/DDBJ databases">
        <authorList>
            <consortium name="Lawrence Berkeley National Laboratory"/>
            <person name="Steindorff A."/>
            <person name="Hensen N."/>
            <person name="Bonometti L."/>
            <person name="Westerberg I."/>
            <person name="Brannstrom I.O."/>
            <person name="Guillou S."/>
            <person name="Cros-Aarteil S."/>
            <person name="Calhoun S."/>
            <person name="Haridas S."/>
            <person name="Kuo A."/>
            <person name="Mondo S."/>
            <person name="Pangilinan J."/>
            <person name="Riley R."/>
            <person name="Labutti K."/>
            <person name="Andreopoulos B."/>
            <person name="Lipzen A."/>
            <person name="Chen C."/>
            <person name="Yanf M."/>
            <person name="Daum C."/>
            <person name="Ng V."/>
            <person name="Clum A."/>
            <person name="Ohm R."/>
            <person name="Martin F."/>
            <person name="Silar P."/>
            <person name="Natvig D."/>
            <person name="Lalanne C."/>
            <person name="Gautier V."/>
            <person name="Ament-Velasquez S.L."/>
            <person name="Kruys A."/>
            <person name="Hutchinson M.I."/>
            <person name="Powell A.J."/>
            <person name="Barry K."/>
            <person name="Miller A.N."/>
            <person name="Grigoriev I.V."/>
            <person name="Debuchy R."/>
            <person name="Gladieux P."/>
            <person name="Thoren M.H."/>
            <person name="Johannesson H."/>
        </authorList>
    </citation>
    <scope>NUCLEOTIDE SEQUENCE</scope>
    <source>
        <strain evidence="3">CBS 141.50</strain>
    </source>
</reference>
<feature type="compositionally biased region" description="Basic and acidic residues" evidence="1">
    <location>
        <begin position="58"/>
        <end position="70"/>
    </location>
</feature>
<keyword evidence="4" id="KW-1185">Reference proteome</keyword>
<reference evidence="3" key="1">
    <citation type="journal article" date="2023" name="Mol. Phylogenet. Evol.">
        <title>Genome-scale phylogeny and comparative genomics of the fungal order Sordariales.</title>
        <authorList>
            <person name="Hensen N."/>
            <person name="Bonometti L."/>
            <person name="Westerberg I."/>
            <person name="Brannstrom I.O."/>
            <person name="Guillou S."/>
            <person name="Cros-Aarteil S."/>
            <person name="Calhoun S."/>
            <person name="Haridas S."/>
            <person name="Kuo A."/>
            <person name="Mondo S."/>
            <person name="Pangilinan J."/>
            <person name="Riley R."/>
            <person name="LaButti K."/>
            <person name="Andreopoulos B."/>
            <person name="Lipzen A."/>
            <person name="Chen C."/>
            <person name="Yan M."/>
            <person name="Daum C."/>
            <person name="Ng V."/>
            <person name="Clum A."/>
            <person name="Steindorff A."/>
            <person name="Ohm R.A."/>
            <person name="Martin F."/>
            <person name="Silar P."/>
            <person name="Natvig D.O."/>
            <person name="Lalanne C."/>
            <person name="Gautier V."/>
            <person name="Ament-Velasquez S.L."/>
            <person name="Kruys A."/>
            <person name="Hutchinson M.I."/>
            <person name="Powell A.J."/>
            <person name="Barry K."/>
            <person name="Miller A.N."/>
            <person name="Grigoriev I.V."/>
            <person name="Debuchy R."/>
            <person name="Gladieux P."/>
            <person name="Hiltunen Thoren M."/>
            <person name="Johannesson H."/>
        </authorList>
    </citation>
    <scope>NUCLEOTIDE SEQUENCE</scope>
    <source>
        <strain evidence="3">CBS 141.50</strain>
    </source>
</reference>
<organism evidence="3 4">
    <name type="scientific">Dichotomopilus funicola</name>
    <dbReference type="NCBI Taxonomy" id="1934379"/>
    <lineage>
        <taxon>Eukaryota</taxon>
        <taxon>Fungi</taxon>
        <taxon>Dikarya</taxon>
        <taxon>Ascomycota</taxon>
        <taxon>Pezizomycotina</taxon>
        <taxon>Sordariomycetes</taxon>
        <taxon>Sordariomycetidae</taxon>
        <taxon>Sordariales</taxon>
        <taxon>Chaetomiaceae</taxon>
        <taxon>Dichotomopilus</taxon>
    </lineage>
</organism>
<accession>A0AAN6V7W1</accession>
<comment type="caution">
    <text evidence="3">The sequence shown here is derived from an EMBL/GenBank/DDBJ whole genome shotgun (WGS) entry which is preliminary data.</text>
</comment>
<evidence type="ECO:0000313" key="3">
    <source>
        <dbReference type="EMBL" id="KAK4146352.1"/>
    </source>
</evidence>
<evidence type="ECO:0000313" key="4">
    <source>
        <dbReference type="Proteomes" id="UP001302676"/>
    </source>
</evidence>
<feature type="domain" description="DUF2423" evidence="2">
    <location>
        <begin position="1"/>
        <end position="44"/>
    </location>
</feature>
<dbReference type="RefSeq" id="XP_062639723.1">
    <property type="nucleotide sequence ID" value="XM_062779716.1"/>
</dbReference>
<sequence length="114" mass="12550">MAKSSRSSVIKTNNRRLKKNVFGPVEAARAERLSAKLLALAAEPKPQKDVEMNEEPVDEPKEEAAAKDDTAMEVEGAKPATGKPKGKGKKKVEKRRGKKSSIVFPTRAPRRNKK</sequence>
<dbReference type="Proteomes" id="UP001302676">
    <property type="component" value="Unassembled WGS sequence"/>
</dbReference>